<evidence type="ECO:0000256" key="2">
    <source>
        <dbReference type="ARBA" id="ARBA00022692"/>
    </source>
</evidence>
<evidence type="ECO:0000313" key="13">
    <source>
        <dbReference type="Proteomes" id="UP000472263"/>
    </source>
</evidence>
<keyword evidence="5" id="KW-0130">Cell adhesion</keyword>
<keyword evidence="9" id="KW-0325">Glycoprotein</keyword>
<evidence type="ECO:0000256" key="4">
    <source>
        <dbReference type="ARBA" id="ARBA00022737"/>
    </source>
</evidence>
<evidence type="ECO:0000313" key="12">
    <source>
        <dbReference type="Ensembl" id="ENSMMDP00005053728.1"/>
    </source>
</evidence>
<accession>A0A668AQL1</accession>
<dbReference type="CDD" id="cd00096">
    <property type="entry name" value="Ig"/>
    <property type="match status" value="1"/>
</dbReference>
<keyword evidence="2" id="KW-0812">Transmembrane</keyword>
<dbReference type="Ensembl" id="ENSMMDT00005054769.1">
    <property type="protein sequence ID" value="ENSMMDP00005053728.1"/>
    <property type="gene ID" value="ENSMMDG00005024154.1"/>
</dbReference>
<evidence type="ECO:0000256" key="1">
    <source>
        <dbReference type="ARBA" id="ARBA00004479"/>
    </source>
</evidence>
<organism evidence="12 13">
    <name type="scientific">Myripristis murdjan</name>
    <name type="common">pinecone soldierfish</name>
    <dbReference type="NCBI Taxonomy" id="586833"/>
    <lineage>
        <taxon>Eukaryota</taxon>
        <taxon>Metazoa</taxon>
        <taxon>Chordata</taxon>
        <taxon>Craniata</taxon>
        <taxon>Vertebrata</taxon>
        <taxon>Euteleostomi</taxon>
        <taxon>Actinopterygii</taxon>
        <taxon>Neopterygii</taxon>
        <taxon>Teleostei</taxon>
        <taxon>Neoteleostei</taxon>
        <taxon>Acanthomorphata</taxon>
        <taxon>Holocentriformes</taxon>
        <taxon>Holocentridae</taxon>
        <taxon>Myripristis</taxon>
    </lineage>
</organism>
<dbReference type="InterPro" id="IPR047012">
    <property type="entry name" value="ICAM_VCAM"/>
</dbReference>
<dbReference type="InterPro" id="IPR003599">
    <property type="entry name" value="Ig_sub"/>
</dbReference>
<sequence>NGGIDYNMFFLSFSVYRCPLQLMPARLVVQYGDPASVNCSTSSTDPAGMGWEARKGGTGFHDEARFVLWKVEELKDWTLEPLCYITLFDNEQCKKRASVTLYKNPDDVSVSLLEQGPMKEGSEYHLQCNITSVAPVQNLTVSWHKGNEVLKTESFNNTERTPEDVASFLSFTPRSHDNGVNLECRAQLSFGLETLPPSVSAEYSAEVYCEFSTNLFIEITSGDDVTLNCSTEGNPSPVLQWTFISADGLTRTTRGNQSSINIIRATSTSAGIYICVATNKVGRVTRFTTLIMKGTVIDCAEHIL</sequence>
<reference evidence="12" key="2">
    <citation type="submission" date="2025-08" db="UniProtKB">
        <authorList>
            <consortium name="Ensembl"/>
        </authorList>
    </citation>
    <scope>IDENTIFICATION</scope>
</reference>
<evidence type="ECO:0000256" key="8">
    <source>
        <dbReference type="ARBA" id="ARBA00023157"/>
    </source>
</evidence>
<dbReference type="GeneTree" id="ENSGT00940000159005"/>
<dbReference type="PRINTS" id="PR01472">
    <property type="entry name" value="ICAMVCAM1"/>
</dbReference>
<dbReference type="Pfam" id="PF13927">
    <property type="entry name" value="Ig_3"/>
    <property type="match status" value="1"/>
</dbReference>
<dbReference type="InParanoid" id="A0A668AQL1"/>
<keyword evidence="13" id="KW-1185">Reference proteome</keyword>
<evidence type="ECO:0000259" key="11">
    <source>
        <dbReference type="PROSITE" id="PS50835"/>
    </source>
</evidence>
<feature type="domain" description="Ig-like" evidence="11">
    <location>
        <begin position="197"/>
        <end position="291"/>
    </location>
</feature>
<dbReference type="SMART" id="SM00409">
    <property type="entry name" value="IG"/>
    <property type="match status" value="1"/>
</dbReference>
<evidence type="ECO:0000256" key="9">
    <source>
        <dbReference type="ARBA" id="ARBA00023180"/>
    </source>
</evidence>
<dbReference type="Gene3D" id="2.60.40.10">
    <property type="entry name" value="Immunoglobulins"/>
    <property type="match status" value="3"/>
</dbReference>
<keyword evidence="7" id="KW-0472">Membrane</keyword>
<dbReference type="PANTHER" id="PTHR13771:SF9">
    <property type="entry name" value="INTERCELLULAR ADHESION MOLECULE 5"/>
    <property type="match status" value="1"/>
</dbReference>
<comment type="subcellular location">
    <subcellularLocation>
        <location evidence="1">Membrane</location>
        <topology evidence="1">Single-pass type I membrane protein</topology>
    </subcellularLocation>
</comment>
<dbReference type="SUPFAM" id="SSF48726">
    <property type="entry name" value="Immunoglobulin"/>
    <property type="match status" value="3"/>
</dbReference>
<feature type="domain" description="Ig-like" evidence="11">
    <location>
        <begin position="105"/>
        <end position="187"/>
    </location>
</feature>
<dbReference type="PROSITE" id="PS50835">
    <property type="entry name" value="IG_LIKE"/>
    <property type="match status" value="2"/>
</dbReference>
<dbReference type="GO" id="GO:0005178">
    <property type="term" value="F:integrin binding"/>
    <property type="evidence" value="ECO:0007669"/>
    <property type="project" value="InterPro"/>
</dbReference>
<reference evidence="12" key="1">
    <citation type="submission" date="2019-06" db="EMBL/GenBank/DDBJ databases">
        <authorList>
            <consortium name="Wellcome Sanger Institute Data Sharing"/>
        </authorList>
    </citation>
    <scope>NUCLEOTIDE SEQUENCE [LARGE SCALE GENOMIC DNA]</scope>
</reference>
<evidence type="ECO:0000256" key="7">
    <source>
        <dbReference type="ARBA" id="ARBA00023136"/>
    </source>
</evidence>
<dbReference type="AlphaFoldDB" id="A0A668AQL1"/>
<reference evidence="12" key="3">
    <citation type="submission" date="2025-09" db="UniProtKB">
        <authorList>
            <consortium name="Ensembl"/>
        </authorList>
    </citation>
    <scope>IDENTIFICATION</scope>
</reference>
<keyword evidence="3" id="KW-0732">Signal</keyword>
<dbReference type="GO" id="GO:0098609">
    <property type="term" value="P:cell-cell adhesion"/>
    <property type="evidence" value="ECO:0007669"/>
    <property type="project" value="InterPro"/>
</dbReference>
<dbReference type="InterPro" id="IPR013783">
    <property type="entry name" value="Ig-like_fold"/>
</dbReference>
<dbReference type="Proteomes" id="UP000472263">
    <property type="component" value="Chromosome 8"/>
</dbReference>
<evidence type="ECO:0000256" key="3">
    <source>
        <dbReference type="ARBA" id="ARBA00022729"/>
    </source>
</evidence>
<keyword evidence="8" id="KW-1015">Disulfide bond</keyword>
<protein>
    <recommendedName>
        <fullName evidence="11">Ig-like domain-containing protein</fullName>
    </recommendedName>
</protein>
<dbReference type="InterPro" id="IPR036179">
    <property type="entry name" value="Ig-like_dom_sf"/>
</dbReference>
<evidence type="ECO:0000256" key="10">
    <source>
        <dbReference type="ARBA" id="ARBA00023319"/>
    </source>
</evidence>
<name>A0A668AQL1_9TELE</name>
<dbReference type="InterPro" id="IPR007110">
    <property type="entry name" value="Ig-like_dom"/>
</dbReference>
<proteinExistence type="predicted"/>
<evidence type="ECO:0000256" key="5">
    <source>
        <dbReference type="ARBA" id="ARBA00022889"/>
    </source>
</evidence>
<keyword evidence="10" id="KW-0393">Immunoglobulin domain</keyword>
<dbReference type="InterPro" id="IPR003598">
    <property type="entry name" value="Ig_sub2"/>
</dbReference>
<keyword evidence="4" id="KW-0677">Repeat</keyword>
<dbReference type="InterPro" id="IPR003987">
    <property type="entry name" value="ICAM_VCAM_N"/>
</dbReference>
<keyword evidence="6" id="KW-1133">Transmembrane helix</keyword>
<evidence type="ECO:0000256" key="6">
    <source>
        <dbReference type="ARBA" id="ARBA00022989"/>
    </source>
</evidence>
<dbReference type="SMART" id="SM00408">
    <property type="entry name" value="IGc2"/>
    <property type="match status" value="1"/>
</dbReference>
<dbReference type="PANTHER" id="PTHR13771">
    <property type="entry name" value="INTERCELLULAR ADHESION MOLECULE"/>
    <property type="match status" value="1"/>
</dbReference>
<dbReference type="GO" id="GO:0016020">
    <property type="term" value="C:membrane"/>
    <property type="evidence" value="ECO:0007669"/>
    <property type="project" value="UniProtKB-SubCell"/>
</dbReference>